<evidence type="ECO:0000313" key="7">
    <source>
        <dbReference type="Proteomes" id="UP000663720"/>
    </source>
</evidence>
<gene>
    <name evidence="6" type="ORF">dnl_45910</name>
</gene>
<protein>
    <submittedName>
        <fullName evidence="6">Tetratricopeptide repeat-containing protein, DUF560</fullName>
    </submittedName>
</protein>
<evidence type="ECO:0000313" key="6">
    <source>
        <dbReference type="EMBL" id="QTA82218.1"/>
    </source>
</evidence>
<dbReference type="KEGG" id="dli:dnl_45910"/>
<feature type="repeat" description="TPR" evidence="3">
    <location>
        <begin position="97"/>
        <end position="130"/>
    </location>
</feature>
<dbReference type="PANTHER" id="PTHR44943:SF8">
    <property type="entry name" value="TPR REPEAT-CONTAINING PROTEIN MJ0263"/>
    <property type="match status" value="1"/>
</dbReference>
<dbReference type="Pfam" id="PF14559">
    <property type="entry name" value="TPR_19"/>
    <property type="match status" value="1"/>
</dbReference>
<keyword evidence="7" id="KW-1185">Reference proteome</keyword>
<evidence type="ECO:0000259" key="5">
    <source>
        <dbReference type="Pfam" id="PF04575"/>
    </source>
</evidence>
<dbReference type="SUPFAM" id="SSF48452">
    <property type="entry name" value="TPR-like"/>
    <property type="match status" value="1"/>
</dbReference>
<dbReference type="InterPro" id="IPR019734">
    <property type="entry name" value="TPR_rpt"/>
</dbReference>
<keyword evidence="1" id="KW-0677">Repeat</keyword>
<evidence type="ECO:0000256" key="2">
    <source>
        <dbReference type="ARBA" id="ARBA00022803"/>
    </source>
</evidence>
<keyword evidence="4" id="KW-0732">Signal</keyword>
<sequence length="499" mass="57585">MKKYILNVFVIIIVLSVCFPVQAQDKTDGQNYYNSGAASFNAGKYLEAEKKLKSAIAVSPDNPEFNKLLAMIYLKMENYDMALQYFQIVQKLKPGTEKLTYFLGRSYYGKSNYAAASNLFARAVKKDPFDSSSQYYLSLSLCKQERCSEAVKTIDESNSAIRKKDILNSGYLNAGMCYLKKWEFDNALEKFKYVENNAENKQLVQNAEKLLELTNKQKQILLKPYNIFLKLSSRYDDNVTLESDEQEAASEESDFVAIALVSGSYKFVNKKNYQIGAGYTYYGTWYSDLSQYDLSANILTGFAKYKLDNFSFTFDYIPSKYHLDSESYLTRHQLKPGLTWNINQYLRTGLTYSYYSNDYSDNDDKDGHINEISANIYYSLPRQTGLVFAGLGYEDMTASAAHEYYEQIKANLGVSFRLPWELNLGIQGKFYKRDYDEINPANPVEKDYKKYSGNISCSRKIYYEWLKGSLDYDYTKKDSDTSTEEYNKNMFTFSLMASF</sequence>
<evidence type="ECO:0000256" key="4">
    <source>
        <dbReference type="SAM" id="SignalP"/>
    </source>
</evidence>
<dbReference type="SUPFAM" id="SSF56935">
    <property type="entry name" value="Porins"/>
    <property type="match status" value="1"/>
</dbReference>
<organism evidence="6 7">
    <name type="scientific">Desulfonema limicola</name>
    <dbReference type="NCBI Taxonomy" id="45656"/>
    <lineage>
        <taxon>Bacteria</taxon>
        <taxon>Pseudomonadati</taxon>
        <taxon>Thermodesulfobacteriota</taxon>
        <taxon>Desulfobacteria</taxon>
        <taxon>Desulfobacterales</taxon>
        <taxon>Desulfococcaceae</taxon>
        <taxon>Desulfonema</taxon>
    </lineage>
</organism>
<dbReference type="InterPro" id="IPR007655">
    <property type="entry name" value="Slam_C"/>
</dbReference>
<feature type="repeat" description="TPR" evidence="3">
    <location>
        <begin position="29"/>
        <end position="62"/>
    </location>
</feature>
<dbReference type="AlphaFoldDB" id="A0A975BBG1"/>
<proteinExistence type="predicted"/>
<evidence type="ECO:0000256" key="1">
    <source>
        <dbReference type="ARBA" id="ARBA00022737"/>
    </source>
</evidence>
<reference evidence="6" key="1">
    <citation type="journal article" date="2021" name="Microb. Physiol.">
        <title>Proteogenomic Insights into the Physiology of Marine, Sulfate-Reducing, Filamentous Desulfonema limicola and Desulfonema magnum.</title>
        <authorList>
            <person name="Schnaars V."/>
            <person name="Wohlbrand L."/>
            <person name="Scheve S."/>
            <person name="Hinrichs C."/>
            <person name="Reinhardt R."/>
            <person name="Rabus R."/>
        </authorList>
    </citation>
    <scope>NUCLEOTIDE SEQUENCE</scope>
    <source>
        <strain evidence="6">5ac10</strain>
    </source>
</reference>
<dbReference type="Pfam" id="PF04575">
    <property type="entry name" value="SlipAM"/>
    <property type="match status" value="1"/>
</dbReference>
<dbReference type="PANTHER" id="PTHR44943">
    <property type="entry name" value="CELLULOSE SYNTHASE OPERON PROTEIN C"/>
    <property type="match status" value="1"/>
</dbReference>
<feature type="domain" description="Surface lipoprotein assembly modifier C-terminal" evidence="5">
    <location>
        <begin position="270"/>
        <end position="499"/>
    </location>
</feature>
<dbReference type="RefSeq" id="WP_207688174.1">
    <property type="nucleotide sequence ID" value="NZ_CP061799.1"/>
</dbReference>
<feature type="chain" id="PRO_5036710689" evidence="4">
    <location>
        <begin position="24"/>
        <end position="499"/>
    </location>
</feature>
<dbReference type="Proteomes" id="UP000663720">
    <property type="component" value="Chromosome"/>
</dbReference>
<keyword evidence="2 3" id="KW-0802">TPR repeat</keyword>
<dbReference type="InterPro" id="IPR051685">
    <property type="entry name" value="Ycf3/AcsC/BcsC/TPR_MFPF"/>
</dbReference>
<dbReference type="Pfam" id="PF13432">
    <property type="entry name" value="TPR_16"/>
    <property type="match status" value="1"/>
</dbReference>
<dbReference type="PROSITE" id="PS50005">
    <property type="entry name" value="TPR"/>
    <property type="match status" value="3"/>
</dbReference>
<dbReference type="EMBL" id="CP061799">
    <property type="protein sequence ID" value="QTA82218.1"/>
    <property type="molecule type" value="Genomic_DNA"/>
</dbReference>
<feature type="signal peptide" evidence="4">
    <location>
        <begin position="1"/>
        <end position="23"/>
    </location>
</feature>
<evidence type="ECO:0000256" key="3">
    <source>
        <dbReference type="PROSITE-ProRule" id="PRU00339"/>
    </source>
</evidence>
<dbReference type="SMART" id="SM00028">
    <property type="entry name" value="TPR"/>
    <property type="match status" value="4"/>
</dbReference>
<accession>A0A975BBG1</accession>
<dbReference type="InterPro" id="IPR011990">
    <property type="entry name" value="TPR-like_helical_dom_sf"/>
</dbReference>
<feature type="repeat" description="TPR" evidence="3">
    <location>
        <begin position="63"/>
        <end position="96"/>
    </location>
</feature>
<name>A0A975BBG1_9BACT</name>
<dbReference type="Gene3D" id="1.25.40.10">
    <property type="entry name" value="Tetratricopeptide repeat domain"/>
    <property type="match status" value="2"/>
</dbReference>